<name>A0ABU5QU11_9BACT</name>
<dbReference type="RefSeq" id="WP_323251802.1">
    <property type="nucleotide sequence ID" value="NZ_JAYFUL010000038.1"/>
</dbReference>
<sequence length="110" mass="13005">MNSIYYYIFCKDFIIEKDKIALLSAKAENYDFDNIIKIVFVEKSSLVYVSQKIELFFSDGSKKIINCDGLNSDDEYIDSFYNKYKHIKNVFEKTYLQESFLSPLIEHSVH</sequence>
<accession>A0ABU5QU11</accession>
<keyword evidence="2" id="KW-1185">Reference proteome</keyword>
<dbReference type="EMBL" id="JAYFUL010000038">
    <property type="protein sequence ID" value="MEA5259836.1"/>
    <property type="molecule type" value="Genomic_DNA"/>
</dbReference>
<proteinExistence type="predicted"/>
<organism evidence="1 2">
    <name type="scientific">Arcicella aquatica</name>
    <dbReference type="NCBI Taxonomy" id="217141"/>
    <lineage>
        <taxon>Bacteria</taxon>
        <taxon>Pseudomonadati</taxon>
        <taxon>Bacteroidota</taxon>
        <taxon>Cytophagia</taxon>
        <taxon>Cytophagales</taxon>
        <taxon>Flectobacillaceae</taxon>
        <taxon>Arcicella</taxon>
    </lineage>
</organism>
<dbReference type="Proteomes" id="UP001304671">
    <property type="component" value="Unassembled WGS sequence"/>
</dbReference>
<gene>
    <name evidence="1" type="ORF">VB264_18710</name>
</gene>
<protein>
    <submittedName>
        <fullName evidence="1">Uncharacterized protein</fullName>
    </submittedName>
</protein>
<evidence type="ECO:0000313" key="1">
    <source>
        <dbReference type="EMBL" id="MEA5259836.1"/>
    </source>
</evidence>
<evidence type="ECO:0000313" key="2">
    <source>
        <dbReference type="Proteomes" id="UP001304671"/>
    </source>
</evidence>
<reference evidence="1 2" key="1">
    <citation type="submission" date="2023-12" db="EMBL/GenBank/DDBJ databases">
        <title>Novel species of the genus Arcicella isolated from rivers.</title>
        <authorList>
            <person name="Lu H."/>
        </authorList>
    </citation>
    <scope>NUCLEOTIDE SEQUENCE [LARGE SCALE GENOMIC DNA]</scope>
    <source>
        <strain evidence="1 2">LMG 21963</strain>
    </source>
</reference>
<comment type="caution">
    <text evidence="1">The sequence shown here is derived from an EMBL/GenBank/DDBJ whole genome shotgun (WGS) entry which is preliminary data.</text>
</comment>